<dbReference type="InterPro" id="IPR027417">
    <property type="entry name" value="P-loop_NTPase"/>
</dbReference>
<evidence type="ECO:0000259" key="4">
    <source>
        <dbReference type="PROSITE" id="PS50893"/>
    </source>
</evidence>
<feature type="domain" description="ABC transporter" evidence="4">
    <location>
        <begin position="1"/>
        <end position="230"/>
    </location>
</feature>
<keyword evidence="1" id="KW-0813">Transport</keyword>
<sequence length="286" mass="32805">MSNAVIVKNLKKSYKDFSLKGIDLEIPKGSVFGLIGENGAGKSTLINSLLGLTNASYDTLNFFGKGFNQYQKEIKENIAVIFDQTHFDLEFTPAIIAKIMSKVYKSWGSEKYFQLLEEFNLPKNKKLKDFSRGMKMKLEFAVAFSHDTKLLILDEATSGLDPVFRNEILDILQDYSENEENTILISSHITSDLDKIADYIGFIHEGEIMFVKSYEDIRENYGIVRCGKRMFESLHENDVVAYREDDYAYNILVNNKYDIRRNIEGLVVENATLEDIMLFMVKGEKL</sequence>
<dbReference type="InterPro" id="IPR003593">
    <property type="entry name" value="AAA+_ATPase"/>
</dbReference>
<protein>
    <submittedName>
        <fullName evidence="5">ABC transporter</fullName>
    </submittedName>
</protein>
<evidence type="ECO:0000256" key="2">
    <source>
        <dbReference type="ARBA" id="ARBA00022741"/>
    </source>
</evidence>
<dbReference type="EMBL" id="NGKA01000010">
    <property type="protein sequence ID" value="RSU11533.1"/>
    <property type="molecule type" value="Genomic_DNA"/>
</dbReference>
<evidence type="ECO:0000256" key="3">
    <source>
        <dbReference type="ARBA" id="ARBA00022840"/>
    </source>
</evidence>
<keyword evidence="2" id="KW-0547">Nucleotide-binding</keyword>
<evidence type="ECO:0000256" key="1">
    <source>
        <dbReference type="ARBA" id="ARBA00022448"/>
    </source>
</evidence>
<dbReference type="InterPro" id="IPR051782">
    <property type="entry name" value="ABC_Transporter_VariousFunc"/>
</dbReference>
<dbReference type="PANTHER" id="PTHR42939">
    <property type="entry name" value="ABC TRANSPORTER ATP-BINDING PROTEIN ALBC-RELATED"/>
    <property type="match status" value="1"/>
</dbReference>
<dbReference type="CDD" id="cd03230">
    <property type="entry name" value="ABC_DR_subfamily_A"/>
    <property type="match status" value="1"/>
</dbReference>
<dbReference type="RefSeq" id="WP_126809157.1">
    <property type="nucleotide sequence ID" value="NZ_NGKA01000010.1"/>
</dbReference>
<proteinExistence type="predicted"/>
<name>A0A430AU04_9ENTE</name>
<dbReference type="AlphaFoldDB" id="A0A430AU04"/>
<dbReference type="GO" id="GO:0016887">
    <property type="term" value="F:ATP hydrolysis activity"/>
    <property type="evidence" value="ECO:0007669"/>
    <property type="project" value="InterPro"/>
</dbReference>
<reference evidence="5 6" key="1">
    <citation type="submission" date="2017-05" db="EMBL/GenBank/DDBJ databases">
        <title>Vagococcus spp. assemblies.</title>
        <authorList>
            <person name="Gulvik C.A."/>
        </authorList>
    </citation>
    <scope>NUCLEOTIDE SEQUENCE [LARGE SCALE GENOMIC DNA]</scope>
    <source>
        <strain evidence="5 6">CCUG 51432</strain>
    </source>
</reference>
<comment type="caution">
    <text evidence="5">The sequence shown here is derived from an EMBL/GenBank/DDBJ whole genome shotgun (WGS) entry which is preliminary data.</text>
</comment>
<dbReference type="OrthoDB" id="9804819at2"/>
<dbReference type="Proteomes" id="UP000287605">
    <property type="component" value="Unassembled WGS sequence"/>
</dbReference>
<dbReference type="SMART" id="SM00382">
    <property type="entry name" value="AAA"/>
    <property type="match status" value="1"/>
</dbReference>
<keyword evidence="6" id="KW-1185">Reference proteome</keyword>
<dbReference type="InterPro" id="IPR003439">
    <property type="entry name" value="ABC_transporter-like_ATP-bd"/>
</dbReference>
<dbReference type="Pfam" id="PF00005">
    <property type="entry name" value="ABC_tran"/>
    <property type="match status" value="1"/>
</dbReference>
<keyword evidence="3" id="KW-0067">ATP-binding</keyword>
<gene>
    <name evidence="5" type="ORF">CBF29_07565</name>
</gene>
<organism evidence="5 6">
    <name type="scientific">Vagococcus elongatus</name>
    <dbReference type="NCBI Taxonomy" id="180344"/>
    <lineage>
        <taxon>Bacteria</taxon>
        <taxon>Bacillati</taxon>
        <taxon>Bacillota</taxon>
        <taxon>Bacilli</taxon>
        <taxon>Lactobacillales</taxon>
        <taxon>Enterococcaceae</taxon>
        <taxon>Vagococcus</taxon>
    </lineage>
</organism>
<dbReference type="GO" id="GO:0005524">
    <property type="term" value="F:ATP binding"/>
    <property type="evidence" value="ECO:0007669"/>
    <property type="project" value="UniProtKB-KW"/>
</dbReference>
<dbReference type="PROSITE" id="PS50893">
    <property type="entry name" value="ABC_TRANSPORTER_2"/>
    <property type="match status" value="1"/>
</dbReference>
<accession>A0A430AU04</accession>
<evidence type="ECO:0000313" key="6">
    <source>
        <dbReference type="Proteomes" id="UP000287605"/>
    </source>
</evidence>
<dbReference type="Gene3D" id="3.40.50.300">
    <property type="entry name" value="P-loop containing nucleotide triphosphate hydrolases"/>
    <property type="match status" value="1"/>
</dbReference>
<dbReference type="SUPFAM" id="SSF52540">
    <property type="entry name" value="P-loop containing nucleoside triphosphate hydrolases"/>
    <property type="match status" value="1"/>
</dbReference>
<dbReference type="PANTHER" id="PTHR42939:SF3">
    <property type="entry name" value="ABC TRANSPORTER ATP-BINDING COMPONENT"/>
    <property type="match status" value="1"/>
</dbReference>
<evidence type="ECO:0000313" key="5">
    <source>
        <dbReference type="EMBL" id="RSU11533.1"/>
    </source>
</evidence>